<dbReference type="RefSeq" id="WP_135436090.1">
    <property type="nucleotide sequence ID" value="NZ_SRLA01000005.1"/>
</dbReference>
<proteinExistence type="predicted"/>
<dbReference type="EMBL" id="SRLA01000005">
    <property type="protein sequence ID" value="TGE04646.1"/>
    <property type="molecule type" value="Genomic_DNA"/>
</dbReference>
<accession>A0A4Z0P0H3</accession>
<sequence>MLRKYGEAADVTAVRDAGFQWMLGEYNIDQVRNAFRQYLKTGKEIPTPADIVEILDPSVKPMCGRVYQRLVERSREGPFALTLAEQDYMDRYEQQQIKTAP</sequence>
<dbReference type="OrthoDB" id="9849698at2"/>
<gene>
    <name evidence="1" type="ORF">EU556_20895</name>
</gene>
<evidence type="ECO:0000313" key="1">
    <source>
        <dbReference type="EMBL" id="TGE04646.1"/>
    </source>
</evidence>
<dbReference type="Proteomes" id="UP000298337">
    <property type="component" value="Unassembled WGS sequence"/>
</dbReference>
<dbReference type="AlphaFoldDB" id="A0A4Z0P0H3"/>
<name>A0A4Z0P0H3_9BACT</name>
<organism evidence="1 2">
    <name type="scientific">Hymenobacter fodinae</name>
    <dbReference type="NCBI Taxonomy" id="2510796"/>
    <lineage>
        <taxon>Bacteria</taxon>
        <taxon>Pseudomonadati</taxon>
        <taxon>Bacteroidota</taxon>
        <taxon>Cytophagia</taxon>
        <taxon>Cytophagales</taxon>
        <taxon>Hymenobacteraceae</taxon>
        <taxon>Hymenobacter</taxon>
    </lineage>
</organism>
<evidence type="ECO:0000313" key="2">
    <source>
        <dbReference type="Proteomes" id="UP000298337"/>
    </source>
</evidence>
<protein>
    <submittedName>
        <fullName evidence="1">Uncharacterized protein</fullName>
    </submittedName>
</protein>
<keyword evidence="2" id="KW-1185">Reference proteome</keyword>
<reference evidence="1 2" key="1">
    <citation type="submission" date="2019-04" db="EMBL/GenBank/DDBJ databases">
        <authorList>
            <person name="Feng G."/>
            <person name="Zhang J."/>
            <person name="Zhu H."/>
        </authorList>
    </citation>
    <scope>NUCLEOTIDE SEQUENCE [LARGE SCALE GENOMIC DNA]</scope>
    <source>
        <strain evidence="1 2">92R-1</strain>
    </source>
</reference>
<comment type="caution">
    <text evidence="1">The sequence shown here is derived from an EMBL/GenBank/DDBJ whole genome shotgun (WGS) entry which is preliminary data.</text>
</comment>